<dbReference type="NCBIfam" id="TIGR00099">
    <property type="entry name" value="Cof-subfamily"/>
    <property type="match status" value="1"/>
</dbReference>
<comment type="caution">
    <text evidence="1">The sequence shown here is derived from an EMBL/GenBank/DDBJ whole genome shotgun (WGS) entry which is preliminary data.</text>
</comment>
<dbReference type="PANTHER" id="PTHR10000">
    <property type="entry name" value="PHOSPHOSERINE PHOSPHATASE"/>
    <property type="match status" value="1"/>
</dbReference>
<name>A0ABP6KIL1_9ENTE</name>
<dbReference type="SFLD" id="SFLDG01144">
    <property type="entry name" value="C2.B.4:_PGP_Like"/>
    <property type="match status" value="1"/>
</dbReference>
<dbReference type="RefSeq" id="WP_068707694.1">
    <property type="nucleotide sequence ID" value="NZ_BAAAXQ010000014.1"/>
</dbReference>
<evidence type="ECO:0000313" key="2">
    <source>
        <dbReference type="Proteomes" id="UP001501577"/>
    </source>
</evidence>
<dbReference type="InterPro" id="IPR006379">
    <property type="entry name" value="HAD-SF_hydro_IIB"/>
</dbReference>
<dbReference type="InterPro" id="IPR023214">
    <property type="entry name" value="HAD_sf"/>
</dbReference>
<dbReference type="PANTHER" id="PTHR10000:SF53">
    <property type="entry name" value="5-AMINO-6-(5-PHOSPHO-D-RIBITYLAMINO)URACIL PHOSPHATASE YBJI-RELATED"/>
    <property type="match status" value="1"/>
</dbReference>
<dbReference type="SFLD" id="SFLDS00003">
    <property type="entry name" value="Haloacid_Dehalogenase"/>
    <property type="match status" value="1"/>
</dbReference>
<dbReference type="CDD" id="cd07518">
    <property type="entry name" value="HAD_YbiV-Like"/>
    <property type="match status" value="1"/>
</dbReference>
<sequence>MIKAIAVDMDGTFLNSDNDYNRERFAKIYSKMQSRNIKFIVASGNQYAQLRSFFPDQEQEVTFVSENGALAFINNQLVHKAVFDQTTVQTVLDLLTNFPFKVGTILCGVSKAYLLQNETKEFKNIAQKYYYQLAEVASFSFLPEDEFVKFALEVPNEQVSEVVDFINQQYASKVVAVSSGHSSVDLIIPNMHKGKALQLLLENWGIAPSELLAFGDGNNDLEMLTLAGYSYAMKNGSKDAIETAHYIAPSSDEDGVLTVIESLLAKDEIKTRSKEL</sequence>
<dbReference type="SUPFAM" id="SSF56784">
    <property type="entry name" value="HAD-like"/>
    <property type="match status" value="1"/>
</dbReference>
<dbReference type="GO" id="GO:0016787">
    <property type="term" value="F:hydrolase activity"/>
    <property type="evidence" value="ECO:0007669"/>
    <property type="project" value="UniProtKB-KW"/>
</dbReference>
<keyword evidence="1" id="KW-0378">Hydrolase</keyword>
<proteinExistence type="predicted"/>
<dbReference type="Gene3D" id="3.40.50.1000">
    <property type="entry name" value="HAD superfamily/HAD-like"/>
    <property type="match status" value="1"/>
</dbReference>
<evidence type="ECO:0000313" key="1">
    <source>
        <dbReference type="EMBL" id="GAA3012246.1"/>
    </source>
</evidence>
<organism evidence="1 2">
    <name type="scientific">Tetragenococcus solitarius</name>
    <dbReference type="NCBI Taxonomy" id="71453"/>
    <lineage>
        <taxon>Bacteria</taxon>
        <taxon>Bacillati</taxon>
        <taxon>Bacillota</taxon>
        <taxon>Bacilli</taxon>
        <taxon>Lactobacillales</taxon>
        <taxon>Enterococcaceae</taxon>
        <taxon>Tetragenococcus</taxon>
    </lineage>
</organism>
<dbReference type="EMBL" id="BAAAXQ010000014">
    <property type="protein sequence ID" value="GAA3012246.1"/>
    <property type="molecule type" value="Genomic_DNA"/>
</dbReference>
<gene>
    <name evidence="1" type="ORF">GCM10019998_05630</name>
</gene>
<accession>A0ABP6KIL1</accession>
<dbReference type="Proteomes" id="UP001501577">
    <property type="component" value="Unassembled WGS sequence"/>
</dbReference>
<dbReference type="PROSITE" id="PS01229">
    <property type="entry name" value="COF_2"/>
    <property type="match status" value="1"/>
</dbReference>
<keyword evidence="2" id="KW-1185">Reference proteome</keyword>
<protein>
    <submittedName>
        <fullName evidence="1">Cof-type HAD-IIB family hydrolase</fullName>
    </submittedName>
</protein>
<dbReference type="InterPro" id="IPR000150">
    <property type="entry name" value="Cof"/>
</dbReference>
<dbReference type="SFLD" id="SFLDG01140">
    <property type="entry name" value="C2.B:_Phosphomannomutase_and_P"/>
    <property type="match status" value="1"/>
</dbReference>
<dbReference type="NCBIfam" id="TIGR01484">
    <property type="entry name" value="HAD-SF-IIB"/>
    <property type="match status" value="1"/>
</dbReference>
<reference evidence="2" key="1">
    <citation type="journal article" date="2019" name="Int. J. Syst. Evol. Microbiol.">
        <title>The Global Catalogue of Microorganisms (GCM) 10K type strain sequencing project: providing services to taxonomists for standard genome sequencing and annotation.</title>
        <authorList>
            <consortium name="The Broad Institute Genomics Platform"/>
            <consortium name="The Broad Institute Genome Sequencing Center for Infectious Disease"/>
            <person name="Wu L."/>
            <person name="Ma J."/>
        </authorList>
    </citation>
    <scope>NUCLEOTIDE SEQUENCE [LARGE SCALE GENOMIC DNA]</scope>
    <source>
        <strain evidence="2">JCM 8736</strain>
    </source>
</reference>
<dbReference type="InterPro" id="IPR036412">
    <property type="entry name" value="HAD-like_sf"/>
</dbReference>
<dbReference type="Gene3D" id="3.30.1240.10">
    <property type="match status" value="1"/>
</dbReference>
<dbReference type="Pfam" id="PF08282">
    <property type="entry name" value="Hydrolase_3"/>
    <property type="match status" value="1"/>
</dbReference>